<dbReference type="Gene3D" id="2.60.120.890">
    <property type="entry name" value="BT2081, beta-jelly-roll domain"/>
    <property type="match status" value="1"/>
</dbReference>
<dbReference type="InterPro" id="IPR038653">
    <property type="entry name" value="Put_CMD_sf"/>
</dbReference>
<proteinExistence type="predicted"/>
<dbReference type="PROSITE" id="PS51257">
    <property type="entry name" value="PROKAR_LIPOPROTEIN"/>
    <property type="match status" value="1"/>
</dbReference>
<dbReference type="Pfam" id="PF14900">
    <property type="entry name" value="DUF4493"/>
    <property type="match status" value="1"/>
</dbReference>
<evidence type="ECO:0000313" key="2">
    <source>
        <dbReference type="Proteomes" id="UP000441609"/>
    </source>
</evidence>
<gene>
    <name evidence="1" type="ORF">GKD70_15165</name>
</gene>
<dbReference type="Proteomes" id="UP000441609">
    <property type="component" value="Unassembled WGS sequence"/>
</dbReference>
<dbReference type="InterPro" id="IPR027840">
    <property type="entry name" value="DUF4493"/>
</dbReference>
<dbReference type="EMBL" id="WKMO01000014">
    <property type="protein sequence ID" value="MSB74604.1"/>
    <property type="molecule type" value="Genomic_DNA"/>
</dbReference>
<dbReference type="AlphaFoldDB" id="A0A9Q4QW61"/>
<sequence length="697" mass="77794">MMKQIDKFCCCIFSLFLMVACQEEEIMDKTAGFQVSLQDMGVAIETKSTPAELGKPLADQFKLKVVKNGDSSPLFDGNYTSQTIPASAGTYTISASYGDNPVLALDAPYYLGDTTNVVIKEGEQKKITLSCKVANALASASFPTDTELKKIFSSYWVKVVVGKSSCKLTSDSKKSAYFQTEKQVAFYFEGTKVSGKDFSEELKHKDLPSVLKAGHHVKLTLKLSDDLLLDVAKVEIKKETITSDIPMDWLPKPKVEAEGFENNILSFAETETKTAILNLNTASALQDLKLKFTFGDPQFSSLNDKDYLLSVPADKAEMENVLGIVLPEIGVDKASLDLTSIVAKLRTDAGTTVENKIEVDVRANNRWSSEEIKGQENPSRVYTLRCNKPEMAVSVQPGNIWTKEFTIDELTVTTGDPEVIKSKLKYQYKEKSGGDDTWKDIQDMKVLFNEHPQNRSYQVRAVYRDVVMTDAIDVELENPVQLPNSGMEEWHEEDQSDHKNLWFPFSQDLSLQWITNNLETTNYRGESFCSASAVKRSENKYNGNYAALIRTIGHGVANTNVGSFLGMNGSITGTHTIGILSYSGDFQVRPTKVKFYYRYIPEGDDVGVIELKIENEDQDQDVILYEATNVVSKTEYQLYEIPINYMVENVVATKLTLTLKSGSKHTNVVKAKVRGNGADEHYGSELYIDDISLVYDK</sequence>
<dbReference type="RefSeq" id="WP_172725011.1">
    <property type="nucleotide sequence ID" value="NZ_WKMN01000073.1"/>
</dbReference>
<evidence type="ECO:0000313" key="1">
    <source>
        <dbReference type="EMBL" id="MSB74604.1"/>
    </source>
</evidence>
<protein>
    <submittedName>
        <fullName evidence="1">DUF4493 domain-containing protein</fullName>
    </submittedName>
</protein>
<organism evidence="1 2">
    <name type="scientific">Parabacteroides distasonis</name>
    <dbReference type="NCBI Taxonomy" id="823"/>
    <lineage>
        <taxon>Bacteria</taxon>
        <taxon>Pseudomonadati</taxon>
        <taxon>Bacteroidota</taxon>
        <taxon>Bacteroidia</taxon>
        <taxon>Bacteroidales</taxon>
        <taxon>Tannerellaceae</taxon>
        <taxon>Parabacteroides</taxon>
    </lineage>
</organism>
<name>A0A9Q4QW61_PARDI</name>
<comment type="caution">
    <text evidence="1">The sequence shown here is derived from an EMBL/GenBank/DDBJ whole genome shotgun (WGS) entry which is preliminary data.</text>
</comment>
<reference evidence="1 2" key="1">
    <citation type="journal article" date="2019" name="Nat. Med.">
        <title>A library of human gut bacterial isolates paired with longitudinal multiomics data enables mechanistic microbiome research.</title>
        <authorList>
            <person name="Poyet M."/>
            <person name="Groussin M."/>
            <person name="Gibbons S.M."/>
            <person name="Avila-Pacheco J."/>
            <person name="Jiang X."/>
            <person name="Kearney S.M."/>
            <person name="Perrotta A.R."/>
            <person name="Berdy B."/>
            <person name="Zhao S."/>
            <person name="Lieberman T.D."/>
            <person name="Swanson P.K."/>
            <person name="Smith M."/>
            <person name="Roesemann S."/>
            <person name="Alexander J.E."/>
            <person name="Rich S.A."/>
            <person name="Livny J."/>
            <person name="Vlamakis H."/>
            <person name="Clish C."/>
            <person name="Bullock K."/>
            <person name="Deik A."/>
            <person name="Scott J."/>
            <person name="Pierce K.A."/>
            <person name="Xavier R.J."/>
            <person name="Alm E.J."/>
        </authorList>
    </citation>
    <scope>NUCLEOTIDE SEQUENCE [LARGE SCALE GENOMIC DNA]</scope>
    <source>
        <strain evidence="1 2">BIOML-A20</strain>
    </source>
</reference>
<accession>A0A9Q4QW61</accession>